<keyword evidence="2" id="KW-0479">Metal-binding</keyword>
<evidence type="ECO:0000256" key="3">
    <source>
        <dbReference type="ARBA" id="ARBA00022833"/>
    </source>
</evidence>
<dbReference type="SUPFAM" id="SSF51316">
    <property type="entry name" value="Mss4-like"/>
    <property type="match status" value="1"/>
</dbReference>
<keyword evidence="7" id="KW-1185">Reference proteome</keyword>
<dbReference type="InterPro" id="IPR006913">
    <property type="entry name" value="CENP-V/GFA"/>
</dbReference>
<organism evidence="6 7">
    <name type="scientific">Limibacillus halophilus</name>
    <dbReference type="NCBI Taxonomy" id="1579333"/>
    <lineage>
        <taxon>Bacteria</taxon>
        <taxon>Pseudomonadati</taxon>
        <taxon>Pseudomonadota</taxon>
        <taxon>Alphaproteobacteria</taxon>
        <taxon>Rhodospirillales</taxon>
        <taxon>Rhodovibrionaceae</taxon>
        <taxon>Limibacillus</taxon>
    </lineage>
</organism>
<evidence type="ECO:0000313" key="7">
    <source>
        <dbReference type="Proteomes" id="UP000581135"/>
    </source>
</evidence>
<reference evidence="6 7" key="1">
    <citation type="submission" date="2020-08" db="EMBL/GenBank/DDBJ databases">
        <title>Genomic Encyclopedia of Type Strains, Phase III (KMG-III): the genomes of soil and plant-associated and newly described type strains.</title>
        <authorList>
            <person name="Whitman W."/>
        </authorList>
    </citation>
    <scope>NUCLEOTIDE SEQUENCE [LARGE SCALE GENOMIC DNA]</scope>
    <source>
        <strain evidence="6 7">CECT 8803</strain>
    </source>
</reference>
<dbReference type="RefSeq" id="WP_183415236.1">
    <property type="nucleotide sequence ID" value="NZ_JACHXA010000002.1"/>
</dbReference>
<accession>A0A839SSU8</accession>
<evidence type="ECO:0000313" key="6">
    <source>
        <dbReference type="EMBL" id="MBB3064406.1"/>
    </source>
</evidence>
<dbReference type="PANTHER" id="PTHR33337:SF40">
    <property type="entry name" value="CENP-V_GFA DOMAIN-CONTAINING PROTEIN-RELATED"/>
    <property type="match status" value="1"/>
</dbReference>
<dbReference type="PANTHER" id="PTHR33337">
    <property type="entry name" value="GFA DOMAIN-CONTAINING PROTEIN"/>
    <property type="match status" value="1"/>
</dbReference>
<dbReference type="Gene3D" id="3.90.1590.10">
    <property type="entry name" value="glutathione-dependent formaldehyde- activating enzyme (gfa)"/>
    <property type="match status" value="1"/>
</dbReference>
<keyword evidence="4" id="KW-0456">Lyase</keyword>
<comment type="caution">
    <text evidence="6">The sequence shown here is derived from an EMBL/GenBank/DDBJ whole genome shotgun (WGS) entry which is preliminary data.</text>
</comment>
<evidence type="ECO:0000256" key="4">
    <source>
        <dbReference type="ARBA" id="ARBA00023239"/>
    </source>
</evidence>
<comment type="similarity">
    <text evidence="1">Belongs to the Gfa family.</text>
</comment>
<gene>
    <name evidence="6" type="ORF">FHR98_000678</name>
</gene>
<proteinExistence type="inferred from homology"/>
<feature type="domain" description="CENP-V/GFA" evidence="5">
    <location>
        <begin position="7"/>
        <end position="121"/>
    </location>
</feature>
<evidence type="ECO:0000256" key="2">
    <source>
        <dbReference type="ARBA" id="ARBA00022723"/>
    </source>
</evidence>
<dbReference type="AlphaFoldDB" id="A0A839SSU8"/>
<dbReference type="Pfam" id="PF04828">
    <property type="entry name" value="GFA"/>
    <property type="match status" value="1"/>
</dbReference>
<protein>
    <recommendedName>
        <fullName evidence="5">CENP-V/GFA domain-containing protein</fullName>
    </recommendedName>
</protein>
<dbReference type="EMBL" id="JACHXA010000002">
    <property type="protein sequence ID" value="MBB3064406.1"/>
    <property type="molecule type" value="Genomic_DNA"/>
</dbReference>
<name>A0A839SSU8_9PROT</name>
<dbReference type="PROSITE" id="PS51891">
    <property type="entry name" value="CENP_V_GFA"/>
    <property type="match status" value="1"/>
</dbReference>
<evidence type="ECO:0000256" key="1">
    <source>
        <dbReference type="ARBA" id="ARBA00005495"/>
    </source>
</evidence>
<sequence>MAKTETNRGACLCGAVSYQVLGPLRPVVACHCNQCRRASGHHVAATSANRGDLRITGEDAITWFTSSPGIRRGFCRFCGSNLFWDNQARPSVSIMSGTLDRPTNLTLIGHIHTASKGDYYEIADGLPSHPHDDHSLTS</sequence>
<keyword evidence="3" id="KW-0862">Zinc</keyword>
<dbReference type="GO" id="GO:0046872">
    <property type="term" value="F:metal ion binding"/>
    <property type="evidence" value="ECO:0007669"/>
    <property type="project" value="UniProtKB-KW"/>
</dbReference>
<dbReference type="InterPro" id="IPR011057">
    <property type="entry name" value="Mss4-like_sf"/>
</dbReference>
<dbReference type="GO" id="GO:0016846">
    <property type="term" value="F:carbon-sulfur lyase activity"/>
    <property type="evidence" value="ECO:0007669"/>
    <property type="project" value="InterPro"/>
</dbReference>
<dbReference type="Proteomes" id="UP000581135">
    <property type="component" value="Unassembled WGS sequence"/>
</dbReference>
<evidence type="ECO:0000259" key="5">
    <source>
        <dbReference type="PROSITE" id="PS51891"/>
    </source>
</evidence>